<keyword evidence="1" id="KW-0547">Nucleotide-binding</keyword>
<dbReference type="GO" id="GO:0006412">
    <property type="term" value="P:translation"/>
    <property type="evidence" value="ECO:0007669"/>
    <property type="project" value="UniProtKB-UniRule"/>
</dbReference>
<dbReference type="GO" id="GO:0006450">
    <property type="term" value="P:regulation of translational fidelity"/>
    <property type="evidence" value="ECO:0007669"/>
    <property type="project" value="InterPro"/>
</dbReference>
<dbReference type="AlphaFoldDB" id="A0A1R1L8M6"/>
<dbReference type="RefSeq" id="WP_076704635.1">
    <property type="nucleotide sequence ID" value="NZ_MRDE01000068.1"/>
</dbReference>
<dbReference type="HAMAP" id="MF_00122">
    <property type="entry name" value="GatC"/>
    <property type="match status" value="1"/>
</dbReference>
<comment type="catalytic activity">
    <reaction evidence="1">
        <text>L-aspartyl-tRNA(Asn) + L-glutamine + ATP + H2O = L-asparaginyl-tRNA(Asn) + L-glutamate + ADP + phosphate + 2 H(+)</text>
        <dbReference type="Rhea" id="RHEA:14513"/>
        <dbReference type="Rhea" id="RHEA-COMP:9674"/>
        <dbReference type="Rhea" id="RHEA-COMP:9677"/>
        <dbReference type="ChEBI" id="CHEBI:15377"/>
        <dbReference type="ChEBI" id="CHEBI:15378"/>
        <dbReference type="ChEBI" id="CHEBI:29985"/>
        <dbReference type="ChEBI" id="CHEBI:30616"/>
        <dbReference type="ChEBI" id="CHEBI:43474"/>
        <dbReference type="ChEBI" id="CHEBI:58359"/>
        <dbReference type="ChEBI" id="CHEBI:78515"/>
        <dbReference type="ChEBI" id="CHEBI:78516"/>
        <dbReference type="ChEBI" id="CHEBI:456216"/>
    </reaction>
</comment>
<reference evidence="2 3" key="1">
    <citation type="submission" date="2016-12" db="EMBL/GenBank/DDBJ databases">
        <title>Draft genome of Tersicoccus phoenicis 1P05MA.</title>
        <authorList>
            <person name="Nakajima Y."/>
            <person name="Yoshizawa S."/>
            <person name="Nakamura K."/>
            <person name="Ogura Y."/>
            <person name="Hayashi T."/>
            <person name="Kogure K."/>
        </authorList>
    </citation>
    <scope>NUCLEOTIDE SEQUENCE [LARGE SCALE GENOMIC DNA]</scope>
    <source>
        <strain evidence="2 3">1p05MA</strain>
    </source>
</reference>
<dbReference type="NCBIfam" id="TIGR00135">
    <property type="entry name" value="gatC"/>
    <property type="match status" value="1"/>
</dbReference>
<dbReference type="Pfam" id="PF02686">
    <property type="entry name" value="GatC"/>
    <property type="match status" value="1"/>
</dbReference>
<dbReference type="OrthoDB" id="5295223at2"/>
<comment type="caution">
    <text evidence="2">The sequence shown here is derived from an EMBL/GenBank/DDBJ whole genome shotgun (WGS) entry which is preliminary data.</text>
</comment>
<comment type="catalytic activity">
    <reaction evidence="1">
        <text>L-glutamyl-tRNA(Gln) + L-glutamine + ATP + H2O = L-glutaminyl-tRNA(Gln) + L-glutamate + ADP + phosphate + H(+)</text>
        <dbReference type="Rhea" id="RHEA:17521"/>
        <dbReference type="Rhea" id="RHEA-COMP:9681"/>
        <dbReference type="Rhea" id="RHEA-COMP:9684"/>
        <dbReference type="ChEBI" id="CHEBI:15377"/>
        <dbReference type="ChEBI" id="CHEBI:15378"/>
        <dbReference type="ChEBI" id="CHEBI:29985"/>
        <dbReference type="ChEBI" id="CHEBI:30616"/>
        <dbReference type="ChEBI" id="CHEBI:43474"/>
        <dbReference type="ChEBI" id="CHEBI:58359"/>
        <dbReference type="ChEBI" id="CHEBI:78520"/>
        <dbReference type="ChEBI" id="CHEBI:78521"/>
        <dbReference type="ChEBI" id="CHEBI:456216"/>
    </reaction>
</comment>
<evidence type="ECO:0000313" key="2">
    <source>
        <dbReference type="EMBL" id="OMH23888.1"/>
    </source>
</evidence>
<dbReference type="SUPFAM" id="SSF141000">
    <property type="entry name" value="Glu-tRNAGln amidotransferase C subunit"/>
    <property type="match status" value="1"/>
</dbReference>
<sequence>MAQISRDDVAHLAQLARIEMSEAELETMAGELAVIVDSIASISQVAGDDVPATSHPIALSNVFREDVVGETLSNEQALSGAPDVQDGRFKVPAILDEEQ</sequence>
<gene>
    <name evidence="1" type="primary">gatC</name>
    <name evidence="2" type="ORF">BKD30_11045</name>
</gene>
<accession>A0A1R1L8M6</accession>
<keyword evidence="1" id="KW-0436">Ligase</keyword>
<comment type="similarity">
    <text evidence="1">Belongs to the GatC family.</text>
</comment>
<proteinExistence type="inferred from homology"/>
<dbReference type="InterPro" id="IPR036113">
    <property type="entry name" value="Asp/Glu-ADT_sf_sub_c"/>
</dbReference>
<dbReference type="GO" id="GO:0005524">
    <property type="term" value="F:ATP binding"/>
    <property type="evidence" value="ECO:0007669"/>
    <property type="project" value="UniProtKB-KW"/>
</dbReference>
<dbReference type="EMBL" id="MRDE01000068">
    <property type="protein sequence ID" value="OMH23888.1"/>
    <property type="molecule type" value="Genomic_DNA"/>
</dbReference>
<dbReference type="Gene3D" id="1.10.20.60">
    <property type="entry name" value="Glu-tRNAGln amidotransferase C subunit, N-terminal domain"/>
    <property type="match status" value="1"/>
</dbReference>
<evidence type="ECO:0000313" key="3">
    <source>
        <dbReference type="Proteomes" id="UP000187085"/>
    </source>
</evidence>
<organism evidence="2 3">
    <name type="scientific">Tersicoccus phoenicis</name>
    <dbReference type="NCBI Taxonomy" id="554083"/>
    <lineage>
        <taxon>Bacteria</taxon>
        <taxon>Bacillati</taxon>
        <taxon>Actinomycetota</taxon>
        <taxon>Actinomycetes</taxon>
        <taxon>Micrococcales</taxon>
        <taxon>Micrococcaceae</taxon>
        <taxon>Tersicoccus</taxon>
    </lineage>
</organism>
<protein>
    <recommendedName>
        <fullName evidence="1">Aspartyl/glutamyl-tRNA(Asn/Gln) amidotransferase subunit C</fullName>
        <shortName evidence="1">Asp/Glu-ADT subunit C</shortName>
        <ecNumber evidence="1">6.3.5.-</ecNumber>
    </recommendedName>
</protein>
<keyword evidence="1" id="KW-0648">Protein biosynthesis</keyword>
<keyword evidence="1" id="KW-0067">ATP-binding</keyword>
<dbReference type="Proteomes" id="UP000187085">
    <property type="component" value="Unassembled WGS sequence"/>
</dbReference>
<comment type="function">
    <text evidence="1">Allows the formation of correctly charged Asn-tRNA(Asn) or Gln-tRNA(Gln) through the transamidation of misacylated Asp-tRNA(Asn) or Glu-tRNA(Gln) in organisms which lack either or both of asparaginyl-tRNA or glutaminyl-tRNA synthetases. The reaction takes place in the presence of glutamine and ATP through an activated phospho-Asp-tRNA(Asn) or phospho-Glu-tRNA(Gln).</text>
</comment>
<dbReference type="GO" id="GO:0016740">
    <property type="term" value="F:transferase activity"/>
    <property type="evidence" value="ECO:0007669"/>
    <property type="project" value="UniProtKB-KW"/>
</dbReference>
<dbReference type="GO" id="GO:0050567">
    <property type="term" value="F:glutaminyl-tRNA synthase (glutamine-hydrolyzing) activity"/>
    <property type="evidence" value="ECO:0007669"/>
    <property type="project" value="UniProtKB-UniRule"/>
</dbReference>
<comment type="subunit">
    <text evidence="1">Heterotrimer of A, B and C subunits.</text>
</comment>
<keyword evidence="2" id="KW-0808">Transferase</keyword>
<keyword evidence="3" id="KW-1185">Reference proteome</keyword>
<dbReference type="GO" id="GO:0070681">
    <property type="term" value="P:glutaminyl-tRNAGln biosynthesis via transamidation"/>
    <property type="evidence" value="ECO:0007669"/>
    <property type="project" value="TreeGrafter"/>
</dbReference>
<dbReference type="STRING" id="554083.BKD30_11045"/>
<dbReference type="PANTHER" id="PTHR15004">
    <property type="entry name" value="GLUTAMYL-TRNA(GLN) AMIDOTRANSFERASE SUBUNIT C, MITOCHONDRIAL"/>
    <property type="match status" value="1"/>
</dbReference>
<evidence type="ECO:0000256" key="1">
    <source>
        <dbReference type="HAMAP-Rule" id="MF_00122"/>
    </source>
</evidence>
<dbReference type="EC" id="6.3.5.-" evidence="1"/>
<dbReference type="GO" id="GO:0050566">
    <property type="term" value="F:asparaginyl-tRNA synthase (glutamine-hydrolyzing) activity"/>
    <property type="evidence" value="ECO:0007669"/>
    <property type="project" value="RHEA"/>
</dbReference>
<dbReference type="PANTHER" id="PTHR15004:SF0">
    <property type="entry name" value="GLUTAMYL-TRNA(GLN) AMIDOTRANSFERASE SUBUNIT C, MITOCHONDRIAL"/>
    <property type="match status" value="1"/>
</dbReference>
<dbReference type="InterPro" id="IPR003837">
    <property type="entry name" value="GatC"/>
</dbReference>
<name>A0A1R1L8M6_9MICC</name>